<protein>
    <submittedName>
        <fullName evidence="1">Uncharacterized protein</fullName>
    </submittedName>
</protein>
<comment type="caution">
    <text evidence="1">The sequence shown here is derived from an EMBL/GenBank/DDBJ whole genome shotgun (WGS) entry which is preliminary data.</text>
</comment>
<dbReference type="EMBL" id="JBHUII010000004">
    <property type="protein sequence ID" value="MFD2205514.1"/>
    <property type="molecule type" value="Genomic_DNA"/>
</dbReference>
<organism evidence="1 2">
    <name type="scientific">Kiloniella antarctica</name>
    <dbReference type="NCBI Taxonomy" id="1550907"/>
    <lineage>
        <taxon>Bacteria</taxon>
        <taxon>Pseudomonadati</taxon>
        <taxon>Pseudomonadota</taxon>
        <taxon>Alphaproteobacteria</taxon>
        <taxon>Rhodospirillales</taxon>
        <taxon>Kiloniellaceae</taxon>
        <taxon>Kiloniella</taxon>
    </lineage>
</organism>
<keyword evidence="2" id="KW-1185">Reference proteome</keyword>
<sequence>MSILTSSDSVAQFASRAKANPTRLDGDFSLRAAKSSLNRTRKNHFFEGRDTSIKTVGGRGYRSPAEVLYPVEKPVLSPYISLAPSPVRRVRGLATLDLRRAEYNSVL</sequence>
<gene>
    <name evidence="1" type="ORF">ACFSKO_07835</name>
</gene>
<accession>A0ABW5BKZ9</accession>
<evidence type="ECO:0000313" key="2">
    <source>
        <dbReference type="Proteomes" id="UP001597294"/>
    </source>
</evidence>
<reference evidence="2" key="1">
    <citation type="journal article" date="2019" name="Int. J. Syst. Evol. Microbiol.">
        <title>The Global Catalogue of Microorganisms (GCM) 10K type strain sequencing project: providing services to taxonomists for standard genome sequencing and annotation.</title>
        <authorList>
            <consortium name="The Broad Institute Genomics Platform"/>
            <consortium name="The Broad Institute Genome Sequencing Center for Infectious Disease"/>
            <person name="Wu L."/>
            <person name="Ma J."/>
        </authorList>
    </citation>
    <scope>NUCLEOTIDE SEQUENCE [LARGE SCALE GENOMIC DNA]</scope>
    <source>
        <strain evidence="2">CGMCC 4.7192</strain>
    </source>
</reference>
<evidence type="ECO:0000313" key="1">
    <source>
        <dbReference type="EMBL" id="MFD2205514.1"/>
    </source>
</evidence>
<dbReference type="RefSeq" id="WP_380250198.1">
    <property type="nucleotide sequence ID" value="NZ_JBHUII010000004.1"/>
</dbReference>
<name>A0ABW5BKZ9_9PROT</name>
<dbReference type="Proteomes" id="UP001597294">
    <property type="component" value="Unassembled WGS sequence"/>
</dbReference>
<proteinExistence type="predicted"/>